<feature type="region of interest" description="Disordered" evidence="7">
    <location>
        <begin position="1"/>
        <end position="23"/>
    </location>
</feature>
<dbReference type="Pfam" id="PF00924">
    <property type="entry name" value="MS_channel_2nd"/>
    <property type="match status" value="1"/>
</dbReference>
<dbReference type="GO" id="GO:0005886">
    <property type="term" value="C:plasma membrane"/>
    <property type="evidence" value="ECO:0007669"/>
    <property type="project" value="UniProtKB-SubCell"/>
</dbReference>
<evidence type="ECO:0000256" key="3">
    <source>
        <dbReference type="ARBA" id="ARBA00022475"/>
    </source>
</evidence>
<comment type="similarity">
    <text evidence="2">Belongs to the MscS (TC 1.A.23) family.</text>
</comment>
<feature type="transmembrane region" description="Helical" evidence="8">
    <location>
        <begin position="115"/>
        <end position="131"/>
    </location>
</feature>
<name>A0A261EXH6_9BIFI</name>
<dbReference type="InterPro" id="IPR049142">
    <property type="entry name" value="MS_channel_1st"/>
</dbReference>
<evidence type="ECO:0000256" key="1">
    <source>
        <dbReference type="ARBA" id="ARBA00004651"/>
    </source>
</evidence>
<comment type="subcellular location">
    <subcellularLocation>
        <location evidence="1">Cell membrane</location>
        <topology evidence="1">Multi-pass membrane protein</topology>
    </subcellularLocation>
</comment>
<dbReference type="InterPro" id="IPR006685">
    <property type="entry name" value="MscS_channel_2nd"/>
</dbReference>
<keyword evidence="5 8" id="KW-1133">Transmembrane helix</keyword>
<protein>
    <submittedName>
        <fullName evidence="11">Transporter</fullName>
    </submittedName>
</protein>
<dbReference type="InterPro" id="IPR011014">
    <property type="entry name" value="MscS_channel_TM-2"/>
</dbReference>
<evidence type="ECO:0000256" key="7">
    <source>
        <dbReference type="SAM" id="MobiDB-lite"/>
    </source>
</evidence>
<accession>A0A261EXH6</accession>
<sequence>MPLTGSTNPPPQKTPTRSPRNSAIVSDMDTTNTVVTNTNIAITWLTNNLSRIIFFVVAIAVAWVAERIVCKALRKALDKSNIPSASIFVNCARILIWFFWLLIVLKPVFGVEPTTLVTALGVTGIALSFGLKDTISNIIGGFGLMAGKVVQPGDQITVSGYSGIVKDVTWRNTIVISRDGNEFWIPNSVLNTAGLTKMTEANEAFITVPFTARGDRDLNATALEIERATNAGTEDIRLDGRPCQVRYTGFSPYGAEGNVVIFAKPGLIPSVVRNQVARAMNGLDCLVMDGAASVEASAAAPTPKD</sequence>
<dbReference type="InterPro" id="IPR010920">
    <property type="entry name" value="LSM_dom_sf"/>
</dbReference>
<keyword evidence="12" id="KW-1185">Reference proteome</keyword>
<gene>
    <name evidence="11" type="ORF">PSSU_0989</name>
</gene>
<evidence type="ECO:0000313" key="12">
    <source>
        <dbReference type="Proteomes" id="UP000216454"/>
    </source>
</evidence>
<evidence type="ECO:0000259" key="10">
    <source>
        <dbReference type="Pfam" id="PF21088"/>
    </source>
</evidence>
<evidence type="ECO:0000256" key="6">
    <source>
        <dbReference type="ARBA" id="ARBA00023136"/>
    </source>
</evidence>
<evidence type="ECO:0000259" key="9">
    <source>
        <dbReference type="Pfam" id="PF00924"/>
    </source>
</evidence>
<dbReference type="InterPro" id="IPR045275">
    <property type="entry name" value="MscS_archaea/bacteria_type"/>
</dbReference>
<proteinExistence type="inferred from homology"/>
<keyword evidence="6 8" id="KW-0472">Membrane</keyword>
<organism evidence="11 12">
    <name type="scientific">Pseudoscardovia suis</name>
    <dbReference type="NCBI Taxonomy" id="987063"/>
    <lineage>
        <taxon>Bacteria</taxon>
        <taxon>Bacillati</taxon>
        <taxon>Actinomycetota</taxon>
        <taxon>Actinomycetes</taxon>
        <taxon>Bifidobacteriales</taxon>
        <taxon>Bifidobacteriaceae</taxon>
        <taxon>Pseudoscardovia</taxon>
    </lineage>
</organism>
<evidence type="ECO:0000256" key="2">
    <source>
        <dbReference type="ARBA" id="ARBA00008017"/>
    </source>
</evidence>
<evidence type="ECO:0000313" key="11">
    <source>
        <dbReference type="EMBL" id="OZG51366.1"/>
    </source>
</evidence>
<dbReference type="SUPFAM" id="SSF50182">
    <property type="entry name" value="Sm-like ribonucleoproteins"/>
    <property type="match status" value="1"/>
</dbReference>
<feature type="domain" description="Mechanosensitive ion channel MscS" evidence="9">
    <location>
        <begin position="133"/>
        <end position="192"/>
    </location>
</feature>
<feature type="domain" description="Mechanosensitive ion channel transmembrane helices 2/3" evidence="10">
    <location>
        <begin position="90"/>
        <end position="132"/>
    </location>
</feature>
<dbReference type="Proteomes" id="UP000216454">
    <property type="component" value="Unassembled WGS sequence"/>
</dbReference>
<dbReference type="PANTHER" id="PTHR30221:SF1">
    <property type="entry name" value="SMALL-CONDUCTANCE MECHANOSENSITIVE CHANNEL"/>
    <property type="match status" value="1"/>
</dbReference>
<reference evidence="11 12" key="1">
    <citation type="journal article" date="2017" name="BMC Genomics">
        <title>Comparative genomic and phylogenomic analyses of the Bifidobacteriaceae family.</title>
        <authorList>
            <person name="Lugli G.A."/>
            <person name="Milani C."/>
            <person name="Turroni F."/>
            <person name="Duranti S."/>
            <person name="Mancabelli L."/>
            <person name="Mangifesta M."/>
            <person name="Ferrario C."/>
            <person name="Modesto M."/>
            <person name="Mattarelli P."/>
            <person name="Jiri K."/>
            <person name="van Sinderen D."/>
            <person name="Ventura M."/>
        </authorList>
    </citation>
    <scope>NUCLEOTIDE SEQUENCE [LARGE SCALE GENOMIC DNA]</scope>
    <source>
        <strain evidence="11 12">DSM 24744</strain>
    </source>
</reference>
<evidence type="ECO:0000256" key="4">
    <source>
        <dbReference type="ARBA" id="ARBA00022692"/>
    </source>
</evidence>
<dbReference type="PANTHER" id="PTHR30221">
    <property type="entry name" value="SMALL-CONDUCTANCE MECHANOSENSITIVE CHANNEL"/>
    <property type="match status" value="1"/>
</dbReference>
<keyword evidence="4 8" id="KW-0812">Transmembrane</keyword>
<dbReference type="Gene3D" id="2.30.30.60">
    <property type="match status" value="1"/>
</dbReference>
<dbReference type="GO" id="GO:0008381">
    <property type="term" value="F:mechanosensitive monoatomic ion channel activity"/>
    <property type="evidence" value="ECO:0007669"/>
    <property type="project" value="InterPro"/>
</dbReference>
<dbReference type="Pfam" id="PF21088">
    <property type="entry name" value="MS_channel_1st"/>
    <property type="match status" value="1"/>
</dbReference>
<dbReference type="AlphaFoldDB" id="A0A261EXH6"/>
<comment type="caution">
    <text evidence="11">The sequence shown here is derived from an EMBL/GenBank/DDBJ whole genome shotgun (WGS) entry which is preliminary data.</text>
</comment>
<dbReference type="Gene3D" id="1.10.287.1260">
    <property type="match status" value="1"/>
</dbReference>
<evidence type="ECO:0000256" key="8">
    <source>
        <dbReference type="SAM" id="Phobius"/>
    </source>
</evidence>
<evidence type="ECO:0000256" key="5">
    <source>
        <dbReference type="ARBA" id="ARBA00022989"/>
    </source>
</evidence>
<dbReference type="InterPro" id="IPR023408">
    <property type="entry name" value="MscS_beta-dom_sf"/>
</dbReference>
<dbReference type="SUPFAM" id="SSF82861">
    <property type="entry name" value="Mechanosensitive channel protein MscS (YggB), transmembrane region"/>
    <property type="match status" value="1"/>
</dbReference>
<dbReference type="EMBL" id="MWWQ01000008">
    <property type="protein sequence ID" value="OZG51366.1"/>
    <property type="molecule type" value="Genomic_DNA"/>
</dbReference>
<feature type="transmembrane region" description="Helical" evidence="8">
    <location>
        <begin position="82"/>
        <end position="103"/>
    </location>
</feature>
<feature type="compositionally biased region" description="Polar residues" evidence="7">
    <location>
        <begin position="14"/>
        <end position="23"/>
    </location>
</feature>
<keyword evidence="3" id="KW-1003">Cell membrane</keyword>